<dbReference type="InterPro" id="IPR001810">
    <property type="entry name" value="F-box_dom"/>
</dbReference>
<dbReference type="OrthoDB" id="5918172at2759"/>
<dbReference type="Proteomes" id="UP000887568">
    <property type="component" value="Unplaced"/>
</dbReference>
<dbReference type="GeneID" id="119725330"/>
<accession>A0A913ZNG0</accession>
<evidence type="ECO:0000256" key="1">
    <source>
        <dbReference type="SAM" id="MobiDB-lite"/>
    </source>
</evidence>
<dbReference type="InterPro" id="IPR031890">
    <property type="entry name" value="Fbxo30/Fbxo40"/>
</dbReference>
<dbReference type="AlphaFoldDB" id="A0A913ZNG0"/>
<protein>
    <recommendedName>
        <fullName evidence="2">F-box domain-containing protein</fullName>
    </recommendedName>
</protein>
<reference evidence="3" key="1">
    <citation type="submission" date="2022-11" db="UniProtKB">
        <authorList>
            <consortium name="EnsemblMetazoa"/>
        </authorList>
    </citation>
    <scope>IDENTIFICATION</scope>
</reference>
<organism evidence="3 4">
    <name type="scientific">Patiria miniata</name>
    <name type="common">Bat star</name>
    <name type="synonym">Asterina miniata</name>
    <dbReference type="NCBI Taxonomy" id="46514"/>
    <lineage>
        <taxon>Eukaryota</taxon>
        <taxon>Metazoa</taxon>
        <taxon>Echinodermata</taxon>
        <taxon>Eleutherozoa</taxon>
        <taxon>Asterozoa</taxon>
        <taxon>Asteroidea</taxon>
        <taxon>Valvatacea</taxon>
        <taxon>Valvatida</taxon>
        <taxon>Asterinidae</taxon>
        <taxon>Patiria</taxon>
    </lineage>
</organism>
<feature type="domain" description="F-box" evidence="2">
    <location>
        <begin position="105"/>
        <end position="205"/>
    </location>
</feature>
<dbReference type="PANTHER" id="PTHR15933">
    <property type="entry name" value="PROTEIN CBG16327"/>
    <property type="match status" value="1"/>
</dbReference>
<dbReference type="EnsemblMetazoa" id="XM_038196722.1">
    <property type="protein sequence ID" value="XP_038052650.1"/>
    <property type="gene ID" value="LOC119725330"/>
</dbReference>
<dbReference type="SUPFAM" id="SSF81383">
    <property type="entry name" value="F-box domain"/>
    <property type="match status" value="1"/>
</dbReference>
<dbReference type="InterPro" id="IPR036047">
    <property type="entry name" value="F-box-like_dom_sf"/>
</dbReference>
<dbReference type="GO" id="GO:0061630">
    <property type="term" value="F:ubiquitin protein ligase activity"/>
    <property type="evidence" value="ECO:0007669"/>
    <property type="project" value="InterPro"/>
</dbReference>
<proteinExistence type="predicted"/>
<sequence length="239" mass="27743">MGLDGWLVQRCPLAIYGCTYSQHQHYPNQECNRVVYNQPLESFTFKRVEDISKDTAQIEEMPASTNDYTGQTSAALPKGNSPSGETDRCFTARPRVHRSLSWEPDYLSLLPVELLRYLTWFLDPFTLNFLAQASRCLRLVCCSVLEERGMVVPQWEKMDGRWRVAKEVWKFSTAVSPVRKWCSTEPNRMAAHLANCPYNVTHPYTGPRVRRIMMRDPQLPPASKHWTYEGLEYPCWNDD</sequence>
<evidence type="ECO:0000313" key="4">
    <source>
        <dbReference type="Proteomes" id="UP000887568"/>
    </source>
</evidence>
<dbReference type="RefSeq" id="XP_038052650.1">
    <property type="nucleotide sequence ID" value="XM_038196722.1"/>
</dbReference>
<feature type="region of interest" description="Disordered" evidence="1">
    <location>
        <begin position="63"/>
        <end position="87"/>
    </location>
</feature>
<name>A0A913ZNG0_PATMI</name>
<evidence type="ECO:0000259" key="2">
    <source>
        <dbReference type="Pfam" id="PF15966"/>
    </source>
</evidence>
<feature type="compositionally biased region" description="Polar residues" evidence="1">
    <location>
        <begin position="63"/>
        <end position="84"/>
    </location>
</feature>
<evidence type="ECO:0000313" key="3">
    <source>
        <dbReference type="EnsemblMetazoa" id="XP_038052650.1"/>
    </source>
</evidence>
<dbReference type="Pfam" id="PF15966">
    <property type="entry name" value="F-box_4"/>
    <property type="match status" value="1"/>
</dbReference>
<keyword evidence="4" id="KW-1185">Reference proteome</keyword>
<dbReference type="PANTHER" id="PTHR15933:SF20">
    <property type="entry name" value="F-BOX DOMAIN-CONTAINING PROTEIN"/>
    <property type="match status" value="1"/>
</dbReference>